<sequence>MDDELDNLRREAEREALTVALQMLRSPATPATARASVVRGVLGDAATRRHDEPLADKDYGSMTAAELASARRALEMQIARSNAAPLELEVVADAPAGGDVFG</sequence>
<proteinExistence type="predicted"/>
<organism evidence="1 2">
    <name type="scientific">Aureimonas phyllosphaerae</name>
    <dbReference type="NCBI Taxonomy" id="1166078"/>
    <lineage>
        <taxon>Bacteria</taxon>
        <taxon>Pseudomonadati</taxon>
        <taxon>Pseudomonadota</taxon>
        <taxon>Alphaproteobacteria</taxon>
        <taxon>Hyphomicrobiales</taxon>
        <taxon>Aurantimonadaceae</taxon>
        <taxon>Aureimonas</taxon>
    </lineage>
</organism>
<dbReference type="EMBL" id="JACIDO010000019">
    <property type="protein sequence ID" value="MBB3938159.1"/>
    <property type="molecule type" value="Genomic_DNA"/>
</dbReference>
<keyword evidence="2" id="KW-1185">Reference proteome</keyword>
<dbReference type="RefSeq" id="WP_090966491.1">
    <property type="nucleotide sequence ID" value="NZ_FOOA01000030.1"/>
</dbReference>
<protein>
    <submittedName>
        <fullName evidence="1">Uncharacterized protein</fullName>
    </submittedName>
</protein>
<reference evidence="1 2" key="1">
    <citation type="submission" date="2020-08" db="EMBL/GenBank/DDBJ databases">
        <title>Genomic Encyclopedia of Type Strains, Phase IV (KMG-IV): sequencing the most valuable type-strain genomes for metagenomic binning, comparative biology and taxonomic classification.</title>
        <authorList>
            <person name="Goeker M."/>
        </authorList>
    </citation>
    <scope>NUCLEOTIDE SEQUENCE [LARGE SCALE GENOMIC DNA]</scope>
    <source>
        <strain evidence="1 2">DSM 25024</strain>
    </source>
</reference>
<dbReference type="Proteomes" id="UP000531216">
    <property type="component" value="Unassembled WGS sequence"/>
</dbReference>
<gene>
    <name evidence="1" type="ORF">GGR05_004330</name>
</gene>
<evidence type="ECO:0000313" key="2">
    <source>
        <dbReference type="Proteomes" id="UP000531216"/>
    </source>
</evidence>
<accession>A0A7W6FWB7</accession>
<evidence type="ECO:0000313" key="1">
    <source>
        <dbReference type="EMBL" id="MBB3938159.1"/>
    </source>
</evidence>
<dbReference type="AlphaFoldDB" id="A0A7W6FWB7"/>
<name>A0A7W6FWB7_9HYPH</name>
<comment type="caution">
    <text evidence="1">The sequence shown here is derived from an EMBL/GenBank/DDBJ whole genome shotgun (WGS) entry which is preliminary data.</text>
</comment>